<dbReference type="Pfam" id="PF04945">
    <property type="entry name" value="YHS"/>
    <property type="match status" value="1"/>
</dbReference>
<dbReference type="AlphaFoldDB" id="A0A1V2TFX3"/>
<dbReference type="RefSeq" id="WP_077116990.1">
    <property type="nucleotide sequence ID" value="NZ_LOKT01000022.1"/>
</dbReference>
<protein>
    <submittedName>
        <fullName evidence="2">ATPase</fullName>
    </submittedName>
</protein>
<dbReference type="Proteomes" id="UP000188836">
    <property type="component" value="Unassembled WGS sequence"/>
</dbReference>
<name>A0A1V2TFX3_9NOCA</name>
<keyword evidence="3" id="KW-1185">Reference proteome</keyword>
<reference evidence="2 3" key="1">
    <citation type="journal article" date="2016" name="Antonie Van Leeuwenhoek">
        <title>Nocardia donostiensis sp. nov., isolated from human respiratory specimens.</title>
        <authorList>
            <person name="Ercibengoa M."/>
            <person name="Bell M."/>
            <person name="Marimon J.M."/>
            <person name="Humrighouse B."/>
            <person name="Klenk H.P."/>
            <person name="Potter G."/>
            <person name="Perez-Trallero E."/>
        </authorList>
    </citation>
    <scope>NUCLEOTIDE SEQUENCE [LARGE SCALE GENOMIC DNA]</scope>
    <source>
        <strain evidence="2 3">X1655</strain>
    </source>
</reference>
<dbReference type="OrthoDB" id="5242066at2"/>
<sequence length="202" mass="22162">MMTIEINVSGRDLSAEAERDLADRVLMALTVEEAAPDSVMNKAREFAHVLVRQPHAWATGGPDPAGAPRYLVRLTVPGSWNDREFGTHIIPMITDAIAATEPDPERLRREPHCVVQIAGLREYCIGTLGRALTGTEITRLMTEDFRASGEQLQAPEGCTIDPVCGMPVEWDTAKFTVTHDGVDYAFCAPSCRKVFLEDHTAA</sequence>
<dbReference type="STRING" id="1538463.B0T36_23935"/>
<proteinExistence type="predicted"/>
<feature type="domain" description="TRASH" evidence="1">
    <location>
        <begin position="161"/>
        <end position="199"/>
    </location>
</feature>
<organism evidence="2 3">
    <name type="scientific">Nocardia donostiensis</name>
    <dbReference type="NCBI Taxonomy" id="1538463"/>
    <lineage>
        <taxon>Bacteria</taxon>
        <taxon>Bacillati</taxon>
        <taxon>Actinomycetota</taxon>
        <taxon>Actinomycetes</taxon>
        <taxon>Mycobacteriales</taxon>
        <taxon>Nocardiaceae</taxon>
        <taxon>Nocardia</taxon>
    </lineage>
</organism>
<dbReference type="SMART" id="SM00746">
    <property type="entry name" value="TRASH"/>
    <property type="match status" value="1"/>
</dbReference>
<dbReference type="InterPro" id="IPR011017">
    <property type="entry name" value="TRASH_dom"/>
</dbReference>
<evidence type="ECO:0000259" key="1">
    <source>
        <dbReference type="SMART" id="SM00746"/>
    </source>
</evidence>
<evidence type="ECO:0000313" key="3">
    <source>
        <dbReference type="Proteomes" id="UP000188836"/>
    </source>
</evidence>
<dbReference type="EMBL" id="MUMY01000010">
    <property type="protein sequence ID" value="ONM48384.1"/>
    <property type="molecule type" value="Genomic_DNA"/>
</dbReference>
<accession>A0A1V2TFX3</accession>
<dbReference type="InterPro" id="IPR007029">
    <property type="entry name" value="YHS_dom"/>
</dbReference>
<comment type="caution">
    <text evidence="2">The sequence shown here is derived from an EMBL/GenBank/DDBJ whole genome shotgun (WGS) entry which is preliminary data.</text>
</comment>
<gene>
    <name evidence="2" type="ORF">B0T46_13515</name>
</gene>
<evidence type="ECO:0000313" key="2">
    <source>
        <dbReference type="EMBL" id="ONM48384.1"/>
    </source>
</evidence>